<keyword evidence="5" id="KW-1185">Reference proteome</keyword>
<dbReference type="CDD" id="cd00882">
    <property type="entry name" value="Ras_like_GTPase"/>
    <property type="match status" value="1"/>
</dbReference>
<organism evidence="4 5">
    <name type="scientific">Seminavis robusta</name>
    <dbReference type="NCBI Taxonomy" id="568900"/>
    <lineage>
        <taxon>Eukaryota</taxon>
        <taxon>Sar</taxon>
        <taxon>Stramenopiles</taxon>
        <taxon>Ochrophyta</taxon>
        <taxon>Bacillariophyta</taxon>
        <taxon>Bacillariophyceae</taxon>
        <taxon>Bacillariophycidae</taxon>
        <taxon>Naviculales</taxon>
        <taxon>Naviculaceae</taxon>
        <taxon>Seminavis</taxon>
    </lineage>
</organism>
<dbReference type="PANTHER" id="PTHR36681">
    <property type="entry name" value="NUCLEAR GTPASE, GERMINAL CENTER-ASSOCIATED, TANDEM DUPLICATE 3"/>
    <property type="match status" value="1"/>
</dbReference>
<dbReference type="InterPro" id="IPR056024">
    <property type="entry name" value="DUF7605"/>
</dbReference>
<dbReference type="Pfam" id="PF00350">
    <property type="entry name" value="Dynamin_N"/>
    <property type="match status" value="1"/>
</dbReference>
<evidence type="ECO:0000313" key="4">
    <source>
        <dbReference type="EMBL" id="CAB9520299.1"/>
    </source>
</evidence>
<dbReference type="EMBL" id="CAICTM010001088">
    <property type="protein sequence ID" value="CAB9520299.1"/>
    <property type="molecule type" value="Genomic_DNA"/>
</dbReference>
<dbReference type="OrthoDB" id="203379at2759"/>
<feature type="region of interest" description="Disordered" evidence="1">
    <location>
        <begin position="162"/>
        <end position="345"/>
    </location>
</feature>
<evidence type="ECO:0000256" key="1">
    <source>
        <dbReference type="SAM" id="MobiDB-lite"/>
    </source>
</evidence>
<sequence>MASTEEMTDPTSEDKRREDLVIDYGHGKASVEIGPHHTLADLRQLLLEEFDEDMFPGDENEQWAFWINGLRIARKQEARKMAWSCLNLELALSLRKVSNKRTSSEKAAVENEPSKRIKMEEEPASAACNTITPGHADKVTVPTVATTVNNDNDATSQLTSSLLMPSEDQVKMDNNSKQENGKEMIGKDILVDDTSQLQPQTLDGKMAKEDTPDSSNAQANANPSVHDNDNDGDATMESDNKDINKPIPGKEEVGKQHDEPAKSEETMNDAAAQSDGKKRSDEATQVLDGATGLNDAMELEDASSTERSETKKATPKSADQHTSIEELLSDDDDDDKKMPASKDDEDDILVEVTKAVVNPHAEADAAMEKARLVLNGIEGILEETKDHELFCAHHRREEWSSELKDLRKSDRPRTIIGVLGNTGVGKSSLLNALLDEAAVLPTSGSRGCTAAVVELVFNSALLESSQATNQQEEPSQPKEVAVYRGEVEFMRLDDWTKELKLLVDECSTQEKQIYARVPDETAQPDAAAAWAKIDQVYGKGTMQGYLTQSTAYVFNRLSSNNRVRQLLTPSAPGEPYNVIPVEEGKVIAGSDKAKAFAMSYAQLSTRDRRTLKRYADSFRKSINDYVYRKGNGNLPQTWPLIRKVVLYGPWEVLSTGACLVDLPGVRDANAARAKVSETYLQNCSNICIVAPIKRAVDDGTAKELMGEQFKRRVLMDGQYGNLFFICTQTDDIEATETMRDHADVAKQVAGRWEKMQQLLKDIQTIETEQHDRLQEEEELKANIDDAVQLVKVAKVELKEFVEDSKESGECDEEEREGLKYALCDAKSKRADNEAKLKQWRDDNSEPLLMSKRRCEKLQRQLKTFCANVRNEYSRACLQEDFKNGLKDLLRNEDGDDTNAASTRTALPEDYELDVFAISSNDYMKILKIKPQSDGPPNTFSNPVDTQIPLLRNFVHETTSKGCKTFARDYVSTVGDLLDRVKLLATDSKDAPTGRRAYRLQKTFETEMKKIESKIESISTTFQRQLQSKIETSLLPSLSAGAERGSTAAMATVTSWGCKNRRSKNERRPDKNGLHHSTYNAVVRRDGEYVSPSAGEVNMNAELYEPMEKAFAGNWQSVMDASTRNLLAVARAEVVKVCETLKGDLLIALSDAGLEQARLTTMMTAAVRGSTTALNAAFALMNNTATTLQRELTRGVLPQIKEKMMGSYEATRSVPGGSGKFNRMKGAMDTTSRKTFASLFSETLGSMKRAIASMVQEIGAFLANASSVINKSYSSVFSICWDDASGAAKQATDPALQRKTRDCRDRFLPELHRLLEVQKESSALMGIQREEMDLEVMEVESLDAKIKKREEAAKKSGDAFDLCDSDAEVDVVPLQKVKAEPGTEGNANALARAARAASKYEGTSNDAIDLCGSDDEDDWLPPPKPRTTTSRIKSDPDESDERGVGNFFRQVGRL</sequence>
<gene>
    <name evidence="4" type="ORF">SEMRO_1090_G240180.1</name>
</gene>
<protein>
    <submittedName>
        <fullName evidence="4">Nuclear GTPase, germinal center associated</fullName>
    </submittedName>
</protein>
<feature type="compositionally biased region" description="Polar residues" evidence="1">
    <location>
        <begin position="213"/>
        <end position="225"/>
    </location>
</feature>
<dbReference type="Proteomes" id="UP001153069">
    <property type="component" value="Unassembled WGS sequence"/>
</dbReference>
<dbReference type="InterPro" id="IPR027417">
    <property type="entry name" value="P-loop_NTPase"/>
</dbReference>
<proteinExistence type="predicted"/>
<name>A0A9N8EHJ5_9STRA</name>
<feature type="region of interest" description="Disordered" evidence="1">
    <location>
        <begin position="1393"/>
        <end position="1453"/>
    </location>
</feature>
<feature type="domain" description="DUF7605" evidence="3">
    <location>
        <begin position="1068"/>
        <end position="1230"/>
    </location>
</feature>
<reference evidence="4" key="1">
    <citation type="submission" date="2020-06" db="EMBL/GenBank/DDBJ databases">
        <authorList>
            <consortium name="Plant Systems Biology data submission"/>
        </authorList>
    </citation>
    <scope>NUCLEOTIDE SEQUENCE</scope>
    <source>
        <strain evidence="4">D6</strain>
    </source>
</reference>
<accession>A0A9N8EHJ5</accession>
<feature type="compositionally biased region" description="Basic and acidic residues" evidence="1">
    <location>
        <begin position="304"/>
        <end position="324"/>
    </location>
</feature>
<evidence type="ECO:0000313" key="5">
    <source>
        <dbReference type="Proteomes" id="UP001153069"/>
    </source>
</evidence>
<evidence type="ECO:0000259" key="3">
    <source>
        <dbReference type="Pfam" id="PF24564"/>
    </source>
</evidence>
<dbReference type="SUPFAM" id="SSF52540">
    <property type="entry name" value="P-loop containing nucleoside triphosphate hydrolases"/>
    <property type="match status" value="1"/>
</dbReference>
<comment type="caution">
    <text evidence="4">The sequence shown here is derived from an EMBL/GenBank/DDBJ whole genome shotgun (WGS) entry which is preliminary data.</text>
</comment>
<feature type="region of interest" description="Disordered" evidence="1">
    <location>
        <begin position="1057"/>
        <end position="1077"/>
    </location>
</feature>
<feature type="compositionally biased region" description="Basic and acidic residues" evidence="1">
    <location>
        <begin position="238"/>
        <end position="265"/>
    </location>
</feature>
<dbReference type="Pfam" id="PF24564">
    <property type="entry name" value="DUF7605"/>
    <property type="match status" value="1"/>
</dbReference>
<evidence type="ECO:0000259" key="2">
    <source>
        <dbReference type="Pfam" id="PF00350"/>
    </source>
</evidence>
<dbReference type="Gene3D" id="3.40.50.300">
    <property type="entry name" value="P-loop containing nucleotide triphosphate hydrolases"/>
    <property type="match status" value="1"/>
</dbReference>
<feature type="compositionally biased region" description="Basic and acidic residues" evidence="1">
    <location>
        <begin position="168"/>
        <end position="190"/>
    </location>
</feature>
<feature type="region of interest" description="Disordered" evidence="1">
    <location>
        <begin position="99"/>
        <end position="123"/>
    </location>
</feature>
<feature type="compositionally biased region" description="Basic and acidic residues" evidence="1">
    <location>
        <begin position="102"/>
        <end position="121"/>
    </location>
</feature>
<dbReference type="PANTHER" id="PTHR36681:SF3">
    <property type="entry name" value="NUCLEAR GTPASE, GERMINAL CENTER-ASSOCIATED, TANDEM DUPLICATE 3"/>
    <property type="match status" value="1"/>
</dbReference>
<feature type="domain" description="Dynamin N-terminal" evidence="2">
    <location>
        <begin position="416"/>
        <end position="705"/>
    </location>
</feature>
<dbReference type="InterPro" id="IPR045063">
    <property type="entry name" value="Dynamin_N"/>
</dbReference>